<dbReference type="RefSeq" id="WP_111267234.1">
    <property type="nucleotide sequence ID" value="NZ_CP029843.1"/>
</dbReference>
<dbReference type="Pfam" id="PF07883">
    <property type="entry name" value="Cupin_2"/>
    <property type="match status" value="1"/>
</dbReference>
<dbReference type="OrthoDB" id="9794183at2"/>
<sequence length="101" mass="10712">MSNRTNLIELASSLPQAWRSHIVGEAAGANFKVVRMDGNAYPNEQHPFNEALLVIEGQINLELDGDIVQVRSGEVVIVPAGTPHAVSEGSHGTLVIIDSAA</sequence>
<keyword evidence="3" id="KW-1185">Reference proteome</keyword>
<gene>
    <name evidence="2" type="ORF">C9I47_2508</name>
</gene>
<organism evidence="2 3">
    <name type="scientific">Marilutibacter maris</name>
    <dbReference type="NCBI Taxonomy" id="1605891"/>
    <lineage>
        <taxon>Bacteria</taxon>
        <taxon>Pseudomonadati</taxon>
        <taxon>Pseudomonadota</taxon>
        <taxon>Gammaproteobacteria</taxon>
        <taxon>Lysobacterales</taxon>
        <taxon>Lysobacteraceae</taxon>
        <taxon>Marilutibacter</taxon>
    </lineage>
</organism>
<proteinExistence type="predicted"/>
<evidence type="ECO:0000313" key="3">
    <source>
        <dbReference type="Proteomes" id="UP000249447"/>
    </source>
</evidence>
<dbReference type="SUPFAM" id="SSF51182">
    <property type="entry name" value="RmlC-like cupins"/>
    <property type="match status" value="1"/>
</dbReference>
<name>A0A2U9T5Z1_9GAMM</name>
<dbReference type="EMBL" id="CP029843">
    <property type="protein sequence ID" value="AWV08186.1"/>
    <property type="molecule type" value="Genomic_DNA"/>
</dbReference>
<dbReference type="Gene3D" id="2.60.120.10">
    <property type="entry name" value="Jelly Rolls"/>
    <property type="match status" value="1"/>
</dbReference>
<dbReference type="InterPro" id="IPR014710">
    <property type="entry name" value="RmlC-like_jellyroll"/>
</dbReference>
<evidence type="ECO:0000313" key="2">
    <source>
        <dbReference type="EMBL" id="AWV08186.1"/>
    </source>
</evidence>
<accession>A0A2U9T5Z1</accession>
<reference evidence="2 3" key="1">
    <citation type="submission" date="2018-05" db="EMBL/GenBank/DDBJ databases">
        <title>The complete genome of Lysobacter maris HZ9B, a marine bacterium antagonistic against terrestrial plant pathogens.</title>
        <authorList>
            <person name="Zhang X.-Q."/>
        </authorList>
    </citation>
    <scope>NUCLEOTIDE SEQUENCE [LARGE SCALE GENOMIC DNA]</scope>
    <source>
        <strain evidence="2 3">HZ9B</strain>
    </source>
</reference>
<dbReference type="Proteomes" id="UP000249447">
    <property type="component" value="Chromosome"/>
</dbReference>
<feature type="domain" description="Cupin type-2" evidence="1">
    <location>
        <begin position="40"/>
        <end position="97"/>
    </location>
</feature>
<evidence type="ECO:0000259" key="1">
    <source>
        <dbReference type="Pfam" id="PF07883"/>
    </source>
</evidence>
<dbReference type="InterPro" id="IPR011051">
    <property type="entry name" value="RmlC_Cupin_sf"/>
</dbReference>
<dbReference type="AlphaFoldDB" id="A0A2U9T5Z1"/>
<protein>
    <recommendedName>
        <fullName evidence="1">Cupin type-2 domain-containing protein</fullName>
    </recommendedName>
</protein>
<dbReference type="InterPro" id="IPR013096">
    <property type="entry name" value="Cupin_2"/>
</dbReference>
<dbReference type="KEGG" id="lmb:C9I47_2508"/>